<evidence type="ECO:0000313" key="2">
    <source>
        <dbReference type="Proteomes" id="UP001187192"/>
    </source>
</evidence>
<dbReference type="EMBL" id="BTGU01000030">
    <property type="protein sequence ID" value="GMN49113.1"/>
    <property type="molecule type" value="Genomic_DNA"/>
</dbReference>
<keyword evidence="2" id="KW-1185">Reference proteome</keyword>
<evidence type="ECO:0000313" key="1">
    <source>
        <dbReference type="EMBL" id="GMN49113.1"/>
    </source>
</evidence>
<dbReference type="Proteomes" id="UP001187192">
    <property type="component" value="Unassembled WGS sequence"/>
</dbReference>
<protein>
    <submittedName>
        <fullName evidence="1">Uncharacterized protein</fullName>
    </submittedName>
</protein>
<proteinExistence type="predicted"/>
<reference evidence="1" key="1">
    <citation type="submission" date="2023-07" db="EMBL/GenBank/DDBJ databases">
        <title>draft genome sequence of fig (Ficus carica).</title>
        <authorList>
            <person name="Takahashi T."/>
            <person name="Nishimura K."/>
        </authorList>
    </citation>
    <scope>NUCLEOTIDE SEQUENCE</scope>
</reference>
<organism evidence="1 2">
    <name type="scientific">Ficus carica</name>
    <name type="common">Common fig</name>
    <dbReference type="NCBI Taxonomy" id="3494"/>
    <lineage>
        <taxon>Eukaryota</taxon>
        <taxon>Viridiplantae</taxon>
        <taxon>Streptophyta</taxon>
        <taxon>Embryophyta</taxon>
        <taxon>Tracheophyta</taxon>
        <taxon>Spermatophyta</taxon>
        <taxon>Magnoliopsida</taxon>
        <taxon>eudicotyledons</taxon>
        <taxon>Gunneridae</taxon>
        <taxon>Pentapetalae</taxon>
        <taxon>rosids</taxon>
        <taxon>fabids</taxon>
        <taxon>Rosales</taxon>
        <taxon>Moraceae</taxon>
        <taxon>Ficeae</taxon>
        <taxon>Ficus</taxon>
    </lineage>
</organism>
<gene>
    <name evidence="1" type="ORF">TIFTF001_018282</name>
</gene>
<accession>A0AA88A6S1</accession>
<sequence>MEIATCHHRRRIARSFPSRENQAILAINNDRDGISDDDDDDEGLS</sequence>
<dbReference type="AlphaFoldDB" id="A0AA88A6S1"/>
<comment type="caution">
    <text evidence="1">The sequence shown here is derived from an EMBL/GenBank/DDBJ whole genome shotgun (WGS) entry which is preliminary data.</text>
</comment>
<name>A0AA88A6S1_FICCA</name>